<organism evidence="1 2">
    <name type="scientific">Candidatus Onthocola gallistercoris</name>
    <dbReference type="NCBI Taxonomy" id="2840876"/>
    <lineage>
        <taxon>Bacteria</taxon>
        <taxon>Bacillati</taxon>
        <taxon>Bacillota</taxon>
        <taxon>Bacilli</taxon>
        <taxon>Candidatus Onthocola</taxon>
    </lineage>
</organism>
<sequence length="57" mass="6544">MAYFKYQGKMEQEYREMAELIPKGVIRMFEYGGHPAIATNAEKAAEIISEFAFSHIV</sequence>
<protein>
    <submittedName>
        <fullName evidence="1">Uncharacterized protein</fullName>
    </submittedName>
</protein>
<dbReference type="AlphaFoldDB" id="A0A9D1KWD2"/>
<reference evidence="1" key="2">
    <citation type="journal article" date="2021" name="PeerJ">
        <title>Extensive microbial diversity within the chicken gut microbiome revealed by metagenomics and culture.</title>
        <authorList>
            <person name="Gilroy R."/>
            <person name="Ravi A."/>
            <person name="Getino M."/>
            <person name="Pursley I."/>
            <person name="Horton D.L."/>
            <person name="Alikhan N.F."/>
            <person name="Baker D."/>
            <person name="Gharbi K."/>
            <person name="Hall N."/>
            <person name="Watson M."/>
            <person name="Adriaenssens E.M."/>
            <person name="Foster-Nyarko E."/>
            <person name="Jarju S."/>
            <person name="Secka A."/>
            <person name="Antonio M."/>
            <person name="Oren A."/>
            <person name="Chaudhuri R.R."/>
            <person name="La Ragione R."/>
            <person name="Hildebrand F."/>
            <person name="Pallen M.J."/>
        </authorList>
    </citation>
    <scope>NUCLEOTIDE SEQUENCE</scope>
    <source>
        <strain evidence="1">CHK187-14744</strain>
    </source>
</reference>
<dbReference type="Proteomes" id="UP000824164">
    <property type="component" value="Unassembled WGS sequence"/>
</dbReference>
<dbReference type="EMBL" id="DVLT01000022">
    <property type="protein sequence ID" value="HIU02238.1"/>
    <property type="molecule type" value="Genomic_DNA"/>
</dbReference>
<evidence type="ECO:0000313" key="2">
    <source>
        <dbReference type="Proteomes" id="UP000824164"/>
    </source>
</evidence>
<reference evidence="1" key="1">
    <citation type="submission" date="2020-10" db="EMBL/GenBank/DDBJ databases">
        <authorList>
            <person name="Gilroy R."/>
        </authorList>
    </citation>
    <scope>NUCLEOTIDE SEQUENCE</scope>
    <source>
        <strain evidence="1">CHK187-14744</strain>
    </source>
</reference>
<name>A0A9D1KWD2_9FIRM</name>
<proteinExistence type="predicted"/>
<gene>
    <name evidence="1" type="ORF">IAB63_03170</name>
</gene>
<comment type="caution">
    <text evidence="1">The sequence shown here is derived from an EMBL/GenBank/DDBJ whole genome shotgun (WGS) entry which is preliminary data.</text>
</comment>
<evidence type="ECO:0000313" key="1">
    <source>
        <dbReference type="EMBL" id="HIU02238.1"/>
    </source>
</evidence>
<accession>A0A9D1KWD2</accession>